<keyword evidence="6" id="KW-1185">Reference proteome</keyword>
<dbReference type="AlphaFoldDB" id="A0A6J1LCJ1"/>
<keyword evidence="2" id="KW-0813">Transport</keyword>
<comment type="similarity">
    <text evidence="1">Belongs to the V-ATPase F subunit family.</text>
</comment>
<keyword evidence="4" id="KW-0406">Ion transport</keyword>
<evidence type="ECO:0000256" key="2">
    <source>
        <dbReference type="ARBA" id="ARBA00022448"/>
    </source>
</evidence>
<feature type="region of interest" description="Disordered" evidence="5">
    <location>
        <begin position="1"/>
        <end position="28"/>
    </location>
</feature>
<protein>
    <submittedName>
        <fullName evidence="7">Probable V-type proton ATPase subunit F</fullName>
    </submittedName>
</protein>
<dbReference type="SUPFAM" id="SSF159468">
    <property type="entry name" value="AtpF-like"/>
    <property type="match status" value="1"/>
</dbReference>
<evidence type="ECO:0000313" key="7">
    <source>
        <dbReference type="RefSeq" id="XP_023162067.1"/>
    </source>
</evidence>
<organism evidence="6 7">
    <name type="scientific">Drosophila hydei</name>
    <name type="common">Fruit fly</name>
    <dbReference type="NCBI Taxonomy" id="7224"/>
    <lineage>
        <taxon>Eukaryota</taxon>
        <taxon>Metazoa</taxon>
        <taxon>Ecdysozoa</taxon>
        <taxon>Arthropoda</taxon>
        <taxon>Hexapoda</taxon>
        <taxon>Insecta</taxon>
        <taxon>Pterygota</taxon>
        <taxon>Neoptera</taxon>
        <taxon>Endopterygota</taxon>
        <taxon>Diptera</taxon>
        <taxon>Brachycera</taxon>
        <taxon>Muscomorpha</taxon>
        <taxon>Ephydroidea</taxon>
        <taxon>Drosophilidae</taxon>
        <taxon>Drosophila</taxon>
    </lineage>
</organism>
<evidence type="ECO:0000256" key="4">
    <source>
        <dbReference type="ARBA" id="ARBA00023065"/>
    </source>
</evidence>
<name>A0A6J1LCJ1_DROHY</name>
<dbReference type="GeneID" id="111593512"/>
<reference evidence="7" key="1">
    <citation type="submission" date="2025-08" db="UniProtKB">
        <authorList>
            <consortium name="RefSeq"/>
        </authorList>
    </citation>
    <scope>IDENTIFICATION</scope>
    <source>
        <strain evidence="7">15085-1641.00</strain>
        <tissue evidence="7">Whole body</tissue>
    </source>
</reference>
<dbReference type="OMA" id="GIGYHRE"/>
<dbReference type="KEGG" id="dhe:111593512"/>
<dbReference type="InterPro" id="IPR008218">
    <property type="entry name" value="ATPase_V1-cplx_f_g_su"/>
</dbReference>
<dbReference type="OrthoDB" id="10261947at2759"/>
<evidence type="ECO:0000313" key="6">
    <source>
        <dbReference type="Proteomes" id="UP000504633"/>
    </source>
</evidence>
<dbReference type="InterPro" id="IPR036906">
    <property type="entry name" value="ATPase_V1_fsu_sf"/>
</dbReference>
<gene>
    <name evidence="7" type="primary">LOC111593512</name>
</gene>
<dbReference type="Proteomes" id="UP000504633">
    <property type="component" value="Unplaced"/>
</dbReference>
<accession>A0A6J1LCJ1</accession>
<evidence type="ECO:0000256" key="1">
    <source>
        <dbReference type="ARBA" id="ARBA00010148"/>
    </source>
</evidence>
<keyword evidence="3" id="KW-0375">Hydrogen ion transport</keyword>
<dbReference type="RefSeq" id="XP_023162067.1">
    <property type="nucleotide sequence ID" value="XM_023306299.2"/>
</dbReference>
<dbReference type="PANTHER" id="PTHR13861">
    <property type="entry name" value="VACUOLAR ATP SYNTHASE SUBUNIT F"/>
    <property type="match status" value="1"/>
</dbReference>
<dbReference type="Gene3D" id="3.40.50.10580">
    <property type="entry name" value="ATPase, V1 complex, subunit F"/>
    <property type="match status" value="1"/>
</dbReference>
<proteinExistence type="inferred from homology"/>
<dbReference type="Pfam" id="PF01990">
    <property type="entry name" value="ATP-synt_F"/>
    <property type="match status" value="1"/>
</dbReference>
<feature type="compositionally biased region" description="Acidic residues" evidence="5">
    <location>
        <begin position="11"/>
        <end position="28"/>
    </location>
</feature>
<evidence type="ECO:0000256" key="5">
    <source>
        <dbReference type="SAM" id="MobiDB-lite"/>
    </source>
</evidence>
<dbReference type="PANTHER" id="PTHR13861:SF2">
    <property type="entry name" value="V-TYPE PROTON ATPASE SUBUNIT F"/>
    <property type="match status" value="1"/>
</dbReference>
<sequence length="144" mass="16507">MGTKFKNLPEGDSDQEDSDEDEEAIPDEQEDHNLIRIGVIADTEVTIGLLLAGVGYTRENFCSYLMVDTGTTLEEVESFFHVLYRRPNIGLILIDYPTAKRMHHILDKCKKVLPVIVIVPSKGSIGPYMEEKDRHRRQRQRDAY</sequence>
<dbReference type="GO" id="GO:0046961">
    <property type="term" value="F:proton-transporting ATPase activity, rotational mechanism"/>
    <property type="evidence" value="ECO:0007669"/>
    <property type="project" value="InterPro"/>
</dbReference>
<evidence type="ECO:0000256" key="3">
    <source>
        <dbReference type="ARBA" id="ARBA00022781"/>
    </source>
</evidence>
<dbReference type="GO" id="GO:0016020">
    <property type="term" value="C:membrane"/>
    <property type="evidence" value="ECO:0007669"/>
    <property type="project" value="TreeGrafter"/>
</dbReference>